<gene>
    <name evidence="7" type="ORF">OCL06_03135</name>
</gene>
<keyword evidence="8" id="KW-1185">Reference proteome</keyword>
<comment type="caution">
    <text evidence="7">The sequence shown here is derived from an EMBL/GenBank/DDBJ whole genome shotgun (WGS) entry which is preliminary data.</text>
</comment>
<dbReference type="PANTHER" id="PTHR21392">
    <property type="entry name" value="TRNA-URIDINE AMINOCARBOXYPROPYLTRANSFERASE 2"/>
    <property type="match status" value="1"/>
</dbReference>
<dbReference type="Pfam" id="PF03942">
    <property type="entry name" value="DTW"/>
    <property type="match status" value="1"/>
</dbReference>
<sequence length="195" mass="21966">MRDYCSQCHYPLRTCVCAHVQQVHSPVSVWLIQHPRERDHAKNTARLVSLCVPDAHCIPADDNQRINSLADRCQQQPSAVIYPGPASMPWESHAEDAPQAFTNLVFLDGSWRQAKGLWLAHPWLQRLPSFHFSANPASAYAIRHTDGEHHLSTLEAVAYSLTTGYGTDTAALLRLQHAMQAHWQGPACHRRGHNR</sequence>
<proteinExistence type="inferred from homology"/>
<evidence type="ECO:0000259" key="6">
    <source>
        <dbReference type="SMART" id="SM01144"/>
    </source>
</evidence>
<organism evidence="7 8">
    <name type="scientific">Alteromonas salexigens</name>
    <dbReference type="NCBI Taxonomy" id="2982530"/>
    <lineage>
        <taxon>Bacteria</taxon>
        <taxon>Pseudomonadati</taxon>
        <taxon>Pseudomonadota</taxon>
        <taxon>Gammaproteobacteria</taxon>
        <taxon>Alteromonadales</taxon>
        <taxon>Alteromonadaceae</taxon>
        <taxon>Alteromonas/Salinimonas group</taxon>
        <taxon>Alteromonas</taxon>
    </lineage>
</organism>
<evidence type="ECO:0000256" key="1">
    <source>
        <dbReference type="ARBA" id="ARBA00012386"/>
    </source>
</evidence>
<evidence type="ECO:0000256" key="2">
    <source>
        <dbReference type="ARBA" id="ARBA00022679"/>
    </source>
</evidence>
<dbReference type="SMART" id="SM01144">
    <property type="entry name" value="DTW"/>
    <property type="match status" value="1"/>
</dbReference>
<dbReference type="InterPro" id="IPR005636">
    <property type="entry name" value="DTW"/>
</dbReference>
<keyword evidence="4" id="KW-0819">tRNA processing</keyword>
<dbReference type="EMBL" id="JAOTJC010000004">
    <property type="protein sequence ID" value="MCU7553592.1"/>
    <property type="molecule type" value="Genomic_DNA"/>
</dbReference>
<keyword evidence="2" id="KW-0808">Transferase</keyword>
<dbReference type="Proteomes" id="UP001209257">
    <property type="component" value="Unassembled WGS sequence"/>
</dbReference>
<accession>A0ABT2VLA4</accession>
<dbReference type="EC" id="2.5.1.25" evidence="1"/>
<protein>
    <recommendedName>
        <fullName evidence="1">tRNA-uridine aminocarboxypropyltransferase</fullName>
        <ecNumber evidence="1">2.5.1.25</ecNumber>
    </recommendedName>
</protein>
<dbReference type="RefSeq" id="WP_262992278.1">
    <property type="nucleotide sequence ID" value="NZ_JAOTJC010000004.1"/>
</dbReference>
<evidence type="ECO:0000256" key="3">
    <source>
        <dbReference type="ARBA" id="ARBA00022691"/>
    </source>
</evidence>
<feature type="domain" description="DTW" evidence="6">
    <location>
        <begin position="1"/>
        <end position="188"/>
    </location>
</feature>
<evidence type="ECO:0000256" key="5">
    <source>
        <dbReference type="ARBA" id="ARBA00034489"/>
    </source>
</evidence>
<keyword evidence="3" id="KW-0949">S-adenosyl-L-methionine</keyword>
<evidence type="ECO:0000313" key="7">
    <source>
        <dbReference type="EMBL" id="MCU7553592.1"/>
    </source>
</evidence>
<comment type="similarity">
    <text evidence="5">Belongs to the TDD superfamily. DTWD2 family.</text>
</comment>
<evidence type="ECO:0000256" key="4">
    <source>
        <dbReference type="ARBA" id="ARBA00022694"/>
    </source>
</evidence>
<dbReference type="PANTHER" id="PTHR21392:SF0">
    <property type="entry name" value="TRNA-URIDINE AMINOCARBOXYPROPYLTRANSFERASE 2"/>
    <property type="match status" value="1"/>
</dbReference>
<name>A0ABT2VLA4_9ALTE</name>
<reference evidence="8" key="1">
    <citation type="submission" date="2023-07" db="EMBL/GenBank/DDBJ databases">
        <title>Study on multiphase classification of strain Alteromonas salexigens isolated from the Yellow Sea.</title>
        <authorList>
            <person name="Sun L."/>
        </authorList>
    </citation>
    <scope>NUCLEOTIDE SEQUENCE [LARGE SCALE GENOMIC DNA]</scope>
    <source>
        <strain evidence="8">ASW11-19</strain>
    </source>
</reference>
<dbReference type="InterPro" id="IPR039262">
    <property type="entry name" value="DTWD2/TAPT"/>
</dbReference>
<evidence type="ECO:0000313" key="8">
    <source>
        <dbReference type="Proteomes" id="UP001209257"/>
    </source>
</evidence>